<evidence type="ECO:0000313" key="1">
    <source>
        <dbReference type="EMBL" id="EQC41764.1"/>
    </source>
</evidence>
<evidence type="ECO:0000313" key="2">
    <source>
        <dbReference type="Proteomes" id="UP000030762"/>
    </source>
</evidence>
<sequence>MASFVDIVGQPPIAALVLSYQRGIYGDVYPRVAAFRRAVEYRCGHQSPKCGMYVLHAGFATSLAADDSVDMDDEHLPVLYASTLGLSLAGASDVRFPLHVAIAEGDAYVVDRLLACCPHLASAEAIETAFLHNHISIAKDLLALRDASLPALSVRRSPLDAEHWTQRIGSQLPHTVLYRDSAEAFACFLQYRYASLSAARPGDWFHMAVNSGCTNAARYLLTLVEDASVDDVVALGALDIVQQLVESGKPYTSAALDRSAAHGHLHVLQYLHNLDVVACTTAAMDDAATNGHLDVVVFLHTHRPEGCSTDAMDQAAANGHVEVVRYLHEHRSEGCTRRALDAAIDNGHLDVVAFLCTHRTEGCSANALDVAIQRGHLDVVVFLHGTGTFGAIGPAAIEQTVAAGHTAVFDYLVCRSAVPPQSFASAVQRALEQGHIGIAQRLVSQPTIQLELVDIDLEAALMGPTCMEVAVFLRQHAVVLTPDDLAYACGSRRLDLVRYLHATDPTTVFPPQGLERAASTGSLAIVRYLVEVCGVRCSSEAFRLAVLGSHCKTIEYLLSIDPSLRADTSWLLFAGCNHLYTVMDLFVVYGMGDPCDALVHVSNWAWHVEAFRRLLAHCLSPTNPIDNIRMLVEAYKVLYTRNTSAVLALIAETIYDQIARLRPKPETAKCFVGAVRELLSRLRDDDVVNYAIAMLCVWATEHATANAARLAMWVNSVHEPQVRACLVALYEEVLPHANVQWEPLLPETWKSIDDSLWMM</sequence>
<protein>
    <submittedName>
        <fullName evidence="1">Uncharacterized protein</fullName>
    </submittedName>
</protein>
<organism evidence="1 2">
    <name type="scientific">Saprolegnia diclina (strain VS20)</name>
    <dbReference type="NCBI Taxonomy" id="1156394"/>
    <lineage>
        <taxon>Eukaryota</taxon>
        <taxon>Sar</taxon>
        <taxon>Stramenopiles</taxon>
        <taxon>Oomycota</taxon>
        <taxon>Saprolegniomycetes</taxon>
        <taxon>Saprolegniales</taxon>
        <taxon>Saprolegniaceae</taxon>
        <taxon>Saprolegnia</taxon>
    </lineage>
</organism>
<dbReference type="PANTHER" id="PTHR46586:SF4">
    <property type="match status" value="1"/>
</dbReference>
<dbReference type="RefSeq" id="XP_008604333.1">
    <property type="nucleotide sequence ID" value="XM_008606111.1"/>
</dbReference>
<dbReference type="SUPFAM" id="SSF48403">
    <property type="entry name" value="Ankyrin repeat"/>
    <property type="match status" value="1"/>
</dbReference>
<proteinExistence type="predicted"/>
<dbReference type="Pfam" id="PF12796">
    <property type="entry name" value="Ank_2"/>
    <property type="match status" value="1"/>
</dbReference>
<dbReference type="InParanoid" id="T0QU77"/>
<name>T0QU77_SAPDV</name>
<dbReference type="Gene3D" id="1.25.40.20">
    <property type="entry name" value="Ankyrin repeat-containing domain"/>
    <property type="match status" value="2"/>
</dbReference>
<dbReference type="VEuPathDB" id="FungiDB:SDRG_00627"/>
<keyword evidence="2" id="KW-1185">Reference proteome</keyword>
<dbReference type="InterPro" id="IPR002110">
    <property type="entry name" value="Ankyrin_rpt"/>
</dbReference>
<dbReference type="PANTHER" id="PTHR46586">
    <property type="entry name" value="ANKYRIN REPEAT-CONTAINING PROTEIN"/>
    <property type="match status" value="1"/>
</dbReference>
<dbReference type="AlphaFoldDB" id="T0QU77"/>
<dbReference type="InterPro" id="IPR036770">
    <property type="entry name" value="Ankyrin_rpt-contain_sf"/>
</dbReference>
<dbReference type="STRING" id="1156394.T0QU77"/>
<accession>T0QU77</accession>
<reference evidence="1 2" key="1">
    <citation type="submission" date="2012-04" db="EMBL/GenBank/DDBJ databases">
        <title>The Genome Sequence of Saprolegnia declina VS20.</title>
        <authorList>
            <consortium name="The Broad Institute Genome Sequencing Platform"/>
            <person name="Russ C."/>
            <person name="Nusbaum C."/>
            <person name="Tyler B."/>
            <person name="van West P."/>
            <person name="Dieguez-Uribeondo J."/>
            <person name="de Bruijn I."/>
            <person name="Tripathy S."/>
            <person name="Jiang R."/>
            <person name="Young S.K."/>
            <person name="Zeng Q."/>
            <person name="Gargeya S."/>
            <person name="Fitzgerald M."/>
            <person name="Haas B."/>
            <person name="Abouelleil A."/>
            <person name="Alvarado L."/>
            <person name="Arachchi H.M."/>
            <person name="Berlin A."/>
            <person name="Chapman S.B."/>
            <person name="Goldberg J."/>
            <person name="Griggs A."/>
            <person name="Gujja S."/>
            <person name="Hansen M."/>
            <person name="Howarth C."/>
            <person name="Imamovic A."/>
            <person name="Larimer J."/>
            <person name="McCowen C."/>
            <person name="Montmayeur A."/>
            <person name="Murphy C."/>
            <person name="Neiman D."/>
            <person name="Pearson M."/>
            <person name="Priest M."/>
            <person name="Roberts A."/>
            <person name="Saif S."/>
            <person name="Shea T."/>
            <person name="Sisk P."/>
            <person name="Sykes S."/>
            <person name="Wortman J."/>
            <person name="Nusbaum C."/>
            <person name="Birren B."/>
        </authorList>
    </citation>
    <scope>NUCLEOTIDE SEQUENCE [LARGE SCALE GENOMIC DNA]</scope>
    <source>
        <strain evidence="1 2">VS20</strain>
    </source>
</reference>
<dbReference type="GeneID" id="19941354"/>
<dbReference type="Proteomes" id="UP000030762">
    <property type="component" value="Unassembled WGS sequence"/>
</dbReference>
<dbReference type="EMBL" id="JH767133">
    <property type="protein sequence ID" value="EQC41764.1"/>
    <property type="molecule type" value="Genomic_DNA"/>
</dbReference>
<dbReference type="OrthoDB" id="10561035at2759"/>
<gene>
    <name evidence="1" type="ORF">SDRG_00627</name>
</gene>
<dbReference type="InterPro" id="IPR052050">
    <property type="entry name" value="SecEffector_AnkRepeat"/>
</dbReference>